<name>A0AAP9KC31_9VIBR</name>
<evidence type="ECO:0000313" key="3">
    <source>
        <dbReference type="Proteomes" id="UP000272136"/>
    </source>
</evidence>
<accession>A0AAP9KC31</accession>
<organism evidence="2 4">
    <name type="scientific">Vibrio owensii</name>
    <dbReference type="NCBI Taxonomy" id="696485"/>
    <lineage>
        <taxon>Bacteria</taxon>
        <taxon>Pseudomonadati</taxon>
        <taxon>Pseudomonadota</taxon>
        <taxon>Gammaproteobacteria</taxon>
        <taxon>Vibrionales</taxon>
        <taxon>Vibrionaceae</taxon>
        <taxon>Vibrio</taxon>
    </lineage>
</organism>
<reference evidence="1 3" key="2">
    <citation type="submission" date="2018-10" db="EMBL/GenBank/DDBJ databases">
        <title>Whole Genome of Vibrio owensii strain 170502, isolated from Acute Hepatopancreatic Necrosis Disease (AHPND) shrimp.</title>
        <authorList>
            <person name="Yan M."/>
            <person name="Wang X."/>
            <person name="Wang Y."/>
        </authorList>
    </citation>
    <scope>NUCLEOTIDE SEQUENCE [LARGE SCALE GENOMIC DNA]</scope>
    <source>
        <strain evidence="1 3">1700302</strain>
    </source>
</reference>
<dbReference type="RefSeq" id="WP_054823398.1">
    <property type="nucleotide sequence ID" value="NZ_CP033138.1"/>
</dbReference>
<evidence type="ECO:0000313" key="4">
    <source>
        <dbReference type="Proteomes" id="UP000390336"/>
    </source>
</evidence>
<dbReference type="AlphaFoldDB" id="A0AAP9KC31"/>
<dbReference type="EMBL" id="CP033138">
    <property type="protein sequence ID" value="AYO17047.1"/>
    <property type="molecule type" value="Genomic_DNA"/>
</dbReference>
<dbReference type="Proteomes" id="UP000272136">
    <property type="component" value="Chromosome 2"/>
</dbReference>
<gene>
    <name evidence="2" type="ORF">APZ19_18940</name>
    <name evidence="1" type="ORF">D0812_21915</name>
</gene>
<dbReference type="EMBL" id="CP045860">
    <property type="protein sequence ID" value="QGH49196.1"/>
    <property type="molecule type" value="Genomic_DNA"/>
</dbReference>
<keyword evidence="3" id="KW-1185">Reference proteome</keyword>
<dbReference type="Proteomes" id="UP000390336">
    <property type="component" value="Chromosome 2"/>
</dbReference>
<reference evidence="2" key="3">
    <citation type="submission" date="2019-11" db="EMBL/GenBank/DDBJ databases">
        <title>Complete genome sequence of Vibrio owensii SH-14 isolated from shrimp with acute hepatopancreatic necrosis diease.</title>
        <authorList>
            <person name="Liang X."/>
            <person name="Wang Y."/>
        </authorList>
    </citation>
    <scope>NUCLEOTIDE SEQUENCE</scope>
    <source>
        <strain evidence="2">SH14</strain>
    </source>
</reference>
<protein>
    <submittedName>
        <fullName evidence="2">Uncharacterized protein</fullName>
    </submittedName>
</protein>
<proteinExistence type="predicted"/>
<evidence type="ECO:0000313" key="2">
    <source>
        <dbReference type="EMBL" id="QGH49196.1"/>
    </source>
</evidence>
<sequence length="141" mass="15886">MALKVYRTIDHGRRNTRYAYVCASSKSKVAAILNTTVGQLNKYGCDPLDKDNPKYSLYKHLQDGEVVYEDPNESRPTNQGISVRDLHLIAATGYLDAAIHALNNCQMPSREMKDRLLQIQGSLKDLKIDAKEALELKYSGR</sequence>
<evidence type="ECO:0000313" key="1">
    <source>
        <dbReference type="EMBL" id="AYO17047.1"/>
    </source>
</evidence>
<reference evidence="2 4" key="1">
    <citation type="journal article" date="2015" name="Genome Announc.">
        <title>Draft Genome Sequence of Vibrio owensii Strain SH-14, Which Causes Shrimp Acute Hepatopancreatic Necrosis Disease.</title>
        <authorList>
            <person name="Liu L."/>
            <person name="Xiao J."/>
            <person name="Xia X."/>
            <person name="Pan Y."/>
            <person name="Yan S."/>
            <person name="Wang Y."/>
        </authorList>
    </citation>
    <scope>NUCLEOTIDE SEQUENCE [LARGE SCALE GENOMIC DNA]</scope>
    <source>
        <strain evidence="2 4">SH14</strain>
    </source>
</reference>